<keyword evidence="2" id="KW-1185">Reference proteome</keyword>
<name>A0A9P7FKJ3_9AGAM</name>
<protein>
    <submittedName>
        <fullName evidence="1">Uncharacterized protein</fullName>
    </submittedName>
</protein>
<sequence length="145" mass="16293">MLCTELKKVVISIAKLLYDIFMKGTSLQSEEIKKCVIAAATKLLKTGDYLQIPDSFDALKDVGLEFFYSNSKKALKIMDDFHQTIFVNVLILVVVTSVDKLLNIPELCEELKEMLQQWTKIGMSEFDWHADGSAAGGDMNINIIL</sequence>
<proteinExistence type="predicted"/>
<evidence type="ECO:0000313" key="1">
    <source>
        <dbReference type="EMBL" id="KAG2119148.1"/>
    </source>
</evidence>
<evidence type="ECO:0000313" key="2">
    <source>
        <dbReference type="Proteomes" id="UP000823399"/>
    </source>
</evidence>
<dbReference type="EMBL" id="JABBWM010000003">
    <property type="protein sequence ID" value="KAG2119148.1"/>
    <property type="molecule type" value="Genomic_DNA"/>
</dbReference>
<dbReference type="GeneID" id="64695525"/>
<reference evidence="1" key="1">
    <citation type="journal article" date="2020" name="New Phytol.">
        <title>Comparative genomics reveals dynamic genome evolution in host specialist ectomycorrhizal fungi.</title>
        <authorList>
            <person name="Lofgren L.A."/>
            <person name="Nguyen N.H."/>
            <person name="Vilgalys R."/>
            <person name="Ruytinx J."/>
            <person name="Liao H.L."/>
            <person name="Branco S."/>
            <person name="Kuo A."/>
            <person name="LaButti K."/>
            <person name="Lipzen A."/>
            <person name="Andreopoulos W."/>
            <person name="Pangilinan J."/>
            <person name="Riley R."/>
            <person name="Hundley H."/>
            <person name="Na H."/>
            <person name="Barry K."/>
            <person name="Grigoriev I.V."/>
            <person name="Stajich J.E."/>
            <person name="Kennedy P.G."/>
        </authorList>
    </citation>
    <scope>NUCLEOTIDE SEQUENCE</scope>
    <source>
        <strain evidence="1">FC423</strain>
    </source>
</reference>
<dbReference type="AlphaFoldDB" id="A0A9P7FKJ3"/>
<dbReference type="OrthoDB" id="2679038at2759"/>
<organism evidence="1 2">
    <name type="scientific">Suillus discolor</name>
    <dbReference type="NCBI Taxonomy" id="1912936"/>
    <lineage>
        <taxon>Eukaryota</taxon>
        <taxon>Fungi</taxon>
        <taxon>Dikarya</taxon>
        <taxon>Basidiomycota</taxon>
        <taxon>Agaricomycotina</taxon>
        <taxon>Agaricomycetes</taxon>
        <taxon>Agaricomycetidae</taxon>
        <taxon>Boletales</taxon>
        <taxon>Suillineae</taxon>
        <taxon>Suillaceae</taxon>
        <taxon>Suillus</taxon>
    </lineage>
</organism>
<dbReference type="Proteomes" id="UP000823399">
    <property type="component" value="Unassembled WGS sequence"/>
</dbReference>
<comment type="caution">
    <text evidence="1">The sequence shown here is derived from an EMBL/GenBank/DDBJ whole genome shotgun (WGS) entry which is preliminary data.</text>
</comment>
<gene>
    <name evidence="1" type="ORF">F5147DRAFT_648199</name>
</gene>
<accession>A0A9P7FKJ3</accession>
<dbReference type="RefSeq" id="XP_041299257.1">
    <property type="nucleotide sequence ID" value="XM_041433266.1"/>
</dbReference>